<evidence type="ECO:0000256" key="3">
    <source>
        <dbReference type="ARBA" id="ARBA00022989"/>
    </source>
</evidence>
<dbReference type="PANTHER" id="PTHR21419:SF30">
    <property type="entry name" value="IG-LIKE DOMAIN-CONTAINING PROTEIN"/>
    <property type="match status" value="1"/>
</dbReference>
<evidence type="ECO:0000256" key="2">
    <source>
        <dbReference type="ARBA" id="ARBA00022692"/>
    </source>
</evidence>
<proteinExistence type="predicted"/>
<organism evidence="6 7">
    <name type="scientific">Lepeophtheirus salmonis</name>
    <name type="common">Salmon louse</name>
    <name type="synonym">Caligus salmonis</name>
    <dbReference type="NCBI Taxonomy" id="72036"/>
    <lineage>
        <taxon>Eukaryota</taxon>
        <taxon>Metazoa</taxon>
        <taxon>Ecdysozoa</taxon>
        <taxon>Arthropoda</taxon>
        <taxon>Crustacea</taxon>
        <taxon>Multicrustacea</taxon>
        <taxon>Hexanauplia</taxon>
        <taxon>Copepoda</taxon>
        <taxon>Siphonostomatoida</taxon>
        <taxon>Caligidae</taxon>
        <taxon>Lepeophtheirus</taxon>
    </lineage>
</organism>
<gene>
    <name evidence="6" type="ORF">LSAA_11878</name>
</gene>
<feature type="domain" description="FAM234A/B beta-propeller" evidence="5">
    <location>
        <begin position="159"/>
        <end position="283"/>
    </location>
</feature>
<evidence type="ECO:0000313" key="6">
    <source>
        <dbReference type="EMBL" id="CAF2977309.1"/>
    </source>
</evidence>
<keyword evidence="2" id="KW-0812">Transmembrane</keyword>
<dbReference type="EMBL" id="HG994585">
    <property type="protein sequence ID" value="CAF2977309.1"/>
    <property type="molecule type" value="Genomic_DNA"/>
</dbReference>
<dbReference type="SUPFAM" id="SSF69318">
    <property type="entry name" value="Integrin alpha N-terminal domain"/>
    <property type="match status" value="1"/>
</dbReference>
<name>A0A7R8HBS9_LEPSM</name>
<sequence length="612" mass="69976">MPLYETVMQYHVESSDEEEDEDPLEDKKFLIASRRVRNKIYANRAAYDEIDGNLSNRYKNPLTIIQVKNPSKNLDCSDMNYNFPSVLAWHLPCYSCSSVYSTSSSSADYPYTQSFTSRNEWVITFDDLVLISGLEVISSSVVVSGYSGNTSSYGMIGFDPESGQILWKRSISSIIHKHGCHLIDVNGDGIKDCIVTGDSGIFAAINPVNGAELWYTRHHIPLTNLSLPRKLPDLNNDGIPELLSAAAVTLPSGVKDHRQHVRNNLVLLSGKTGKVLGRPYLIEECTDLGAVNLTSKLAIQFDCTSAVGPDQFEMSLEELYAKTMHKELPQAIADMTAPQGSEFYQFESIGIDSSETIRDSIHLDVSPLKSNCPECGVIVKIWDGFAHRILWSQSWRNAVAFQPLSTRYETERWDSPIEGFVFRLWEWESPSDTFKEGIRRQMYPYTYRKKLGYPQSTDVRNEGEEKDDFVIRILNVTETVFYATLNHTKPKLISLVSKKIQQKCIKSFNEHTFECTPHFNSHPNSMVIVQNDSEKDSRQLIIVSHSVIRRKKKMEDSNNSTKKETSKEYLCHDECIDNPILNIRRSAFIKEFWHLLIKKLYYQFRRLNFNIM</sequence>
<dbReference type="PANTHER" id="PTHR21419">
    <property type="match status" value="1"/>
</dbReference>
<dbReference type="Proteomes" id="UP000675881">
    <property type="component" value="Chromosome 6"/>
</dbReference>
<dbReference type="GO" id="GO:0016020">
    <property type="term" value="C:membrane"/>
    <property type="evidence" value="ECO:0007669"/>
    <property type="project" value="UniProtKB-SubCell"/>
</dbReference>
<evidence type="ECO:0000313" key="7">
    <source>
        <dbReference type="Proteomes" id="UP000675881"/>
    </source>
</evidence>
<dbReference type="InterPro" id="IPR015943">
    <property type="entry name" value="WD40/YVTN_repeat-like_dom_sf"/>
</dbReference>
<dbReference type="OrthoDB" id="6364780at2759"/>
<reference evidence="6" key="1">
    <citation type="submission" date="2021-02" db="EMBL/GenBank/DDBJ databases">
        <authorList>
            <person name="Bekaert M."/>
        </authorList>
    </citation>
    <scope>NUCLEOTIDE SEQUENCE</scope>
    <source>
        <strain evidence="6">IoA-00</strain>
    </source>
</reference>
<dbReference type="Gene3D" id="2.130.10.10">
    <property type="entry name" value="YVTN repeat-like/Quinoprotein amine dehydrogenase"/>
    <property type="match status" value="1"/>
</dbReference>
<comment type="subcellular location">
    <subcellularLocation>
        <location evidence="1">Membrane</location>
        <topology evidence="1">Single-pass membrane protein</topology>
    </subcellularLocation>
</comment>
<dbReference type="InterPro" id="IPR028994">
    <property type="entry name" value="Integrin_alpha_N"/>
</dbReference>
<evidence type="ECO:0000256" key="4">
    <source>
        <dbReference type="ARBA" id="ARBA00023136"/>
    </source>
</evidence>
<dbReference type="Pfam" id="PF23727">
    <property type="entry name" value="Beta-prop_FAM234A_B"/>
    <property type="match status" value="1"/>
</dbReference>
<dbReference type="InterPro" id="IPR055409">
    <property type="entry name" value="Beta-prop_FAM234A_B"/>
</dbReference>
<keyword evidence="3" id="KW-1133">Transmembrane helix</keyword>
<evidence type="ECO:0000259" key="5">
    <source>
        <dbReference type="Pfam" id="PF23727"/>
    </source>
</evidence>
<dbReference type="AlphaFoldDB" id="A0A7R8HBS9"/>
<keyword evidence="4" id="KW-0472">Membrane</keyword>
<keyword evidence="7" id="KW-1185">Reference proteome</keyword>
<protein>
    <submittedName>
        <fullName evidence="6">(salmon louse) hypothetical protein</fullName>
    </submittedName>
</protein>
<evidence type="ECO:0000256" key="1">
    <source>
        <dbReference type="ARBA" id="ARBA00004167"/>
    </source>
</evidence>
<accession>A0A7R8HBS9</accession>
<dbReference type="InterPro" id="IPR045232">
    <property type="entry name" value="FAM234"/>
</dbReference>